<evidence type="ECO:0000313" key="5">
    <source>
        <dbReference type="EMBL" id="MBD5771181.1"/>
    </source>
</evidence>
<dbReference type="PANTHER" id="PTHR46796">
    <property type="entry name" value="HTH-TYPE TRANSCRIPTIONAL ACTIVATOR RHAS-RELATED"/>
    <property type="match status" value="1"/>
</dbReference>
<dbReference type="PRINTS" id="PR00032">
    <property type="entry name" value="HTHARAC"/>
</dbReference>
<dbReference type="PROSITE" id="PS01124">
    <property type="entry name" value="HTH_ARAC_FAMILY_2"/>
    <property type="match status" value="1"/>
</dbReference>
<gene>
    <name evidence="5" type="ORF">IF202_08950</name>
</gene>
<keyword evidence="6" id="KW-1185">Reference proteome</keyword>
<feature type="domain" description="HTH araC/xylS-type" evidence="4">
    <location>
        <begin position="199"/>
        <end position="297"/>
    </location>
</feature>
<dbReference type="InterPro" id="IPR009057">
    <property type="entry name" value="Homeodomain-like_sf"/>
</dbReference>
<dbReference type="InterPro" id="IPR020449">
    <property type="entry name" value="Tscrpt_reg_AraC-type_HTH"/>
</dbReference>
<reference evidence="5 6" key="1">
    <citation type="submission" date="2020-09" db="EMBL/GenBank/DDBJ databases">
        <title>Marinomonas sp. nov., isolated from the cysticercosis algae of Qingdao, China.</title>
        <authorList>
            <person name="Sun X."/>
        </authorList>
    </citation>
    <scope>NUCLEOTIDE SEQUENCE [LARGE SCALE GENOMIC DNA]</scope>
    <source>
        <strain evidence="5 6">SM2066</strain>
    </source>
</reference>
<keyword evidence="3" id="KW-0804">Transcription</keyword>
<dbReference type="PANTHER" id="PTHR46796:SF14">
    <property type="entry name" value="TRANSCRIPTIONAL REGULATORY PROTEIN"/>
    <property type="match status" value="1"/>
</dbReference>
<accession>A0ABR8NYS6</accession>
<organism evidence="5 6">
    <name type="scientific">Marinomonas colpomeniae</name>
    <dbReference type="NCBI Taxonomy" id="2774408"/>
    <lineage>
        <taxon>Bacteria</taxon>
        <taxon>Pseudomonadati</taxon>
        <taxon>Pseudomonadota</taxon>
        <taxon>Gammaproteobacteria</taxon>
        <taxon>Oceanospirillales</taxon>
        <taxon>Oceanospirillaceae</taxon>
        <taxon>Marinomonas</taxon>
    </lineage>
</organism>
<name>A0ABR8NYS6_9GAMM</name>
<evidence type="ECO:0000259" key="4">
    <source>
        <dbReference type="PROSITE" id="PS01124"/>
    </source>
</evidence>
<dbReference type="InterPro" id="IPR018060">
    <property type="entry name" value="HTH_AraC"/>
</dbReference>
<evidence type="ECO:0000256" key="3">
    <source>
        <dbReference type="ARBA" id="ARBA00023163"/>
    </source>
</evidence>
<dbReference type="Proteomes" id="UP000604161">
    <property type="component" value="Unassembled WGS sequence"/>
</dbReference>
<dbReference type="RefSeq" id="WP_191594523.1">
    <property type="nucleotide sequence ID" value="NZ_JACYFC010000002.1"/>
</dbReference>
<dbReference type="PROSITE" id="PS00041">
    <property type="entry name" value="HTH_ARAC_FAMILY_1"/>
    <property type="match status" value="1"/>
</dbReference>
<evidence type="ECO:0000256" key="2">
    <source>
        <dbReference type="ARBA" id="ARBA00023125"/>
    </source>
</evidence>
<dbReference type="InterPro" id="IPR050204">
    <property type="entry name" value="AraC_XylS_family_regulators"/>
</dbReference>
<keyword evidence="2" id="KW-0238">DNA-binding</keyword>
<sequence>MLHQLKNNTSKTALNDLNSRMSDLGGVPSLSISDKKGSLLLAHADFVASEGNFSVNPSPFLMLNLCTGHIGRMKREGDGPSLEGVLRPGTVALALPKTIASGYWPTTQMLGIAINLDKFILENEGSINVDNLIPAASKLHNDPLLSAVMTALWRDAEVHGLSGAFFEQGINTLLNRLIDFKPKKTQQPIVYPLNRRKLERVLDLIESRLSDDIRVTELADLVGQDVRSFTRSFQASTGFAPYAYFTIRRIEYAKHLLTSTSVFITEIALQVGYANPSKFSAAFRRITGFTPNFWRKKSM</sequence>
<proteinExistence type="predicted"/>
<dbReference type="SMART" id="SM00342">
    <property type="entry name" value="HTH_ARAC"/>
    <property type="match status" value="1"/>
</dbReference>
<dbReference type="EMBL" id="JACYFC010000002">
    <property type="protein sequence ID" value="MBD5771181.1"/>
    <property type="molecule type" value="Genomic_DNA"/>
</dbReference>
<evidence type="ECO:0000256" key="1">
    <source>
        <dbReference type="ARBA" id="ARBA00023015"/>
    </source>
</evidence>
<dbReference type="Gene3D" id="1.10.10.60">
    <property type="entry name" value="Homeodomain-like"/>
    <property type="match status" value="2"/>
</dbReference>
<dbReference type="SUPFAM" id="SSF46689">
    <property type="entry name" value="Homeodomain-like"/>
    <property type="match status" value="2"/>
</dbReference>
<comment type="caution">
    <text evidence="5">The sequence shown here is derived from an EMBL/GenBank/DDBJ whole genome shotgun (WGS) entry which is preliminary data.</text>
</comment>
<dbReference type="Pfam" id="PF12833">
    <property type="entry name" value="HTH_18"/>
    <property type="match status" value="1"/>
</dbReference>
<protein>
    <submittedName>
        <fullName evidence="5">Helix-turn-helix transcriptional regulator</fullName>
    </submittedName>
</protein>
<dbReference type="InterPro" id="IPR018062">
    <property type="entry name" value="HTH_AraC-typ_CS"/>
</dbReference>
<keyword evidence="1" id="KW-0805">Transcription regulation</keyword>
<evidence type="ECO:0000313" key="6">
    <source>
        <dbReference type="Proteomes" id="UP000604161"/>
    </source>
</evidence>